<dbReference type="PANTHER" id="PTHR34932">
    <property type="entry name" value="TRPL TRANSLOCATION DEFECT PROTEIN 14"/>
    <property type="match status" value="1"/>
</dbReference>
<dbReference type="GO" id="GO:0005525">
    <property type="term" value="F:GTP binding"/>
    <property type="evidence" value="ECO:0007669"/>
    <property type="project" value="TreeGrafter"/>
</dbReference>
<dbReference type="GO" id="GO:0070300">
    <property type="term" value="F:phosphatidic acid binding"/>
    <property type="evidence" value="ECO:0007669"/>
    <property type="project" value="TreeGrafter"/>
</dbReference>
<dbReference type="InterPro" id="IPR027417">
    <property type="entry name" value="P-loop_NTPase"/>
</dbReference>
<sequence length="189" mass="21105">MKHKKIALTGGPNSGKTTALSVLKETFGPQVELVREAATLIFSGGFPRKDNSRPHIEAAQRIIFFATKQMESLAEKSSDAELIVCDRGTVDAAVYWPDGSDAFFAHMGTSLDAELARYDAVLHLSPPSNPAFYQSTHVRTENLDEAFEIDRKILKIWERHPNRMVISGTEHFFEKAEAIKNFVEKIIKG</sequence>
<dbReference type="InterPro" id="IPR038727">
    <property type="entry name" value="NadR/Ttd14_AAA_dom"/>
</dbReference>
<feature type="domain" description="NadR/Ttd14 AAA" evidence="1">
    <location>
        <begin position="5"/>
        <end position="169"/>
    </location>
</feature>
<dbReference type="Pfam" id="PF13521">
    <property type="entry name" value="AAA_28"/>
    <property type="match status" value="1"/>
</dbReference>
<dbReference type="AlphaFoldDB" id="A0A650EMA8"/>
<dbReference type="EMBL" id="MN577572">
    <property type="protein sequence ID" value="QGT50783.1"/>
    <property type="molecule type" value="Genomic_DNA"/>
</dbReference>
<name>A0A650EMA8_9BACT</name>
<evidence type="ECO:0000313" key="2">
    <source>
        <dbReference type="EMBL" id="QGT50783.1"/>
    </source>
</evidence>
<accession>A0A650EMA8</accession>
<dbReference type="InterPro" id="IPR053227">
    <property type="entry name" value="TRPL-trafficking_regulator"/>
</dbReference>
<reference evidence="2" key="1">
    <citation type="journal article" date="2020" name="J. ISSAAS">
        <title>Lactobacilli and other gastrointestinal microbiota of Peromyscus leucopus, reservoir host for agents of Lyme disease and other zoonoses in North America.</title>
        <authorList>
            <person name="Milovic A."/>
            <person name="Bassam K."/>
            <person name="Shao H."/>
            <person name="Chatzistamou I."/>
            <person name="Tufts D.M."/>
            <person name="Diuk-Wasser M."/>
            <person name="Barbour A.G."/>
        </authorList>
    </citation>
    <scope>NUCLEOTIDE SEQUENCE</scope>
    <source>
        <strain evidence="2">LL30</strain>
    </source>
</reference>
<protein>
    <recommendedName>
        <fullName evidence="1">NadR/Ttd14 AAA domain-containing protein</fullName>
    </recommendedName>
</protein>
<organism evidence="2">
    <name type="scientific">uncultured Elusimicrobia bacterium</name>
    <dbReference type="NCBI Taxonomy" id="699876"/>
    <lineage>
        <taxon>Bacteria</taxon>
        <taxon>Pseudomonadati</taxon>
        <taxon>Elusimicrobiota</taxon>
        <taxon>Elusimicrobia</taxon>
        <taxon>environmental samples</taxon>
    </lineage>
</organism>
<dbReference type="Gene3D" id="3.40.50.300">
    <property type="entry name" value="P-loop containing nucleotide triphosphate hydrolases"/>
    <property type="match status" value="1"/>
</dbReference>
<dbReference type="GO" id="GO:0035091">
    <property type="term" value="F:phosphatidylinositol binding"/>
    <property type="evidence" value="ECO:0007669"/>
    <property type="project" value="TreeGrafter"/>
</dbReference>
<gene>
    <name evidence="2" type="ORF">Elusimicrob2101_0460</name>
</gene>
<dbReference type="PANTHER" id="PTHR34932:SF1">
    <property type="entry name" value="TRPL TRANSLOCATION DEFECT PROTEIN 14"/>
    <property type="match status" value="1"/>
</dbReference>
<proteinExistence type="predicted"/>
<evidence type="ECO:0000259" key="1">
    <source>
        <dbReference type="Pfam" id="PF13521"/>
    </source>
</evidence>
<dbReference type="SUPFAM" id="SSF52540">
    <property type="entry name" value="P-loop containing nucleoside triphosphate hydrolases"/>
    <property type="match status" value="1"/>
</dbReference>
<dbReference type="CDD" id="cd02019">
    <property type="entry name" value="NK"/>
    <property type="match status" value="1"/>
</dbReference>